<reference evidence="1 2" key="1">
    <citation type="submission" date="2023-10" db="EMBL/GenBank/DDBJ databases">
        <title>Draft Genome Sequence of Candida saopaulonensis from a very Premature Infant with Sepsis.</title>
        <authorList>
            <person name="Ning Y."/>
            <person name="Dai R."/>
            <person name="Xiao M."/>
            <person name="Xu Y."/>
            <person name="Yan Q."/>
            <person name="Zhang L."/>
        </authorList>
    </citation>
    <scope>NUCLEOTIDE SEQUENCE [LARGE SCALE GENOMIC DNA]</scope>
    <source>
        <strain evidence="1 2">19XY460</strain>
    </source>
</reference>
<keyword evidence="2" id="KW-1185">Reference proteome</keyword>
<dbReference type="Proteomes" id="UP001338582">
    <property type="component" value="Chromosome 7"/>
</dbReference>
<proteinExistence type="predicted"/>
<protein>
    <submittedName>
        <fullName evidence="1">Uncharacterized protein</fullName>
    </submittedName>
</protein>
<accession>A0AAX4HHM8</accession>
<evidence type="ECO:0000313" key="1">
    <source>
        <dbReference type="EMBL" id="WPK27732.1"/>
    </source>
</evidence>
<name>A0AAX4HHM8_9ASCO</name>
<organism evidence="1 2">
    <name type="scientific">Australozyma saopauloensis</name>
    <dbReference type="NCBI Taxonomy" id="291208"/>
    <lineage>
        <taxon>Eukaryota</taxon>
        <taxon>Fungi</taxon>
        <taxon>Dikarya</taxon>
        <taxon>Ascomycota</taxon>
        <taxon>Saccharomycotina</taxon>
        <taxon>Pichiomycetes</taxon>
        <taxon>Metschnikowiaceae</taxon>
        <taxon>Australozyma</taxon>
    </lineage>
</organism>
<dbReference type="RefSeq" id="XP_062880109.1">
    <property type="nucleotide sequence ID" value="XM_063024039.1"/>
</dbReference>
<dbReference type="EMBL" id="CP138900">
    <property type="protein sequence ID" value="WPK27732.1"/>
    <property type="molecule type" value="Genomic_DNA"/>
</dbReference>
<gene>
    <name evidence="1" type="ORF">PUMCH_005129</name>
</gene>
<dbReference type="KEGG" id="asau:88176188"/>
<dbReference type="GeneID" id="88176188"/>
<sequence>MSSSNLCSPERGRMVRIPTTQGLHASQIRVLDLVAPYTEQNIVYVNCTSASGLLRAVEASSQKWVQSQERMERFHYHRVNGICELAKLLEKNEFDVVILERTDEILRGSGAELYEEQNHALHRALATDAEYVFLDDWEYLDRYYHRDLDSYMAPKRRRPDGV</sequence>
<dbReference type="AlphaFoldDB" id="A0AAX4HHM8"/>
<evidence type="ECO:0000313" key="2">
    <source>
        <dbReference type="Proteomes" id="UP001338582"/>
    </source>
</evidence>